<name>A0ABM8H8T4_9MICO</name>
<dbReference type="Proteomes" id="UP001321421">
    <property type="component" value="Chromosome"/>
</dbReference>
<organism evidence="2 3">
    <name type="scientific">Barrientosiimonas endolithica</name>
    <dbReference type="NCBI Taxonomy" id="1535208"/>
    <lineage>
        <taxon>Bacteria</taxon>
        <taxon>Bacillati</taxon>
        <taxon>Actinomycetota</taxon>
        <taxon>Actinomycetes</taxon>
        <taxon>Micrococcales</taxon>
        <taxon>Dermacoccaceae</taxon>
        <taxon>Barrientosiimonas</taxon>
    </lineage>
</organism>
<dbReference type="CDD" id="cd05829">
    <property type="entry name" value="Sortase_F"/>
    <property type="match status" value="1"/>
</dbReference>
<dbReference type="SUPFAM" id="SSF63817">
    <property type="entry name" value="Sortase"/>
    <property type="match status" value="1"/>
</dbReference>
<reference evidence="3" key="1">
    <citation type="journal article" date="2019" name="Int. J. Syst. Evol. Microbiol.">
        <title>The Global Catalogue of Microorganisms (GCM) 10K type strain sequencing project: providing services to taxonomists for standard genome sequencing and annotation.</title>
        <authorList>
            <consortium name="The Broad Institute Genomics Platform"/>
            <consortium name="The Broad Institute Genome Sequencing Center for Infectious Disease"/>
            <person name="Wu L."/>
            <person name="Ma J."/>
        </authorList>
    </citation>
    <scope>NUCLEOTIDE SEQUENCE [LARGE SCALE GENOMIC DNA]</scope>
    <source>
        <strain evidence="3">NBRC 110608</strain>
    </source>
</reference>
<accession>A0ABM8H8T4</accession>
<sequence>MRTGQPTRLQMPALGFDQPVRAMGLNNGAINPPPHVVQWYTGSVRPGSTGISVIAGHVAPYGGRAGIFSRLNNLSVGDTVTIGYAGGGERTFRVYAKDAVGKTELQRDSRVWGSSSRPVVALITCDSSAPSQGGHSTRNYVVWASPV</sequence>
<dbReference type="RefSeq" id="WP_289232452.1">
    <property type="nucleotide sequence ID" value="NZ_AP027735.1"/>
</dbReference>
<dbReference type="Gene3D" id="2.40.260.10">
    <property type="entry name" value="Sortase"/>
    <property type="match status" value="1"/>
</dbReference>
<proteinExistence type="predicted"/>
<dbReference type="InterPro" id="IPR042001">
    <property type="entry name" value="Sortase_F"/>
</dbReference>
<keyword evidence="1" id="KW-0378">Hydrolase</keyword>
<keyword evidence="3" id="KW-1185">Reference proteome</keyword>
<dbReference type="Pfam" id="PF04203">
    <property type="entry name" value="Sortase"/>
    <property type="match status" value="1"/>
</dbReference>
<evidence type="ECO:0000256" key="1">
    <source>
        <dbReference type="ARBA" id="ARBA00022801"/>
    </source>
</evidence>
<evidence type="ECO:0000313" key="2">
    <source>
        <dbReference type="EMBL" id="BDZ57321.1"/>
    </source>
</evidence>
<dbReference type="InterPro" id="IPR005754">
    <property type="entry name" value="Sortase"/>
</dbReference>
<protein>
    <recommendedName>
        <fullName evidence="4">Class F sortase</fullName>
    </recommendedName>
</protein>
<evidence type="ECO:0008006" key="4">
    <source>
        <dbReference type="Google" id="ProtNLM"/>
    </source>
</evidence>
<evidence type="ECO:0000313" key="3">
    <source>
        <dbReference type="Proteomes" id="UP001321421"/>
    </source>
</evidence>
<gene>
    <name evidence="2" type="ORF">GCM10025872_09780</name>
</gene>
<dbReference type="InterPro" id="IPR023365">
    <property type="entry name" value="Sortase_dom-sf"/>
</dbReference>
<dbReference type="EMBL" id="AP027735">
    <property type="protein sequence ID" value="BDZ57321.1"/>
    <property type="molecule type" value="Genomic_DNA"/>
</dbReference>